<sequence length="132" mass="15032">MRIFDFVESPNKRYLNSPIAKYIPAQSNNAILTALVMSDGFSSSKPIGWMHIEMESVGSDNEWNSSDETAEFQRLYTSEQDQGKHNKEKNRVQIHENSTTESQTIAAMQDIQVYFSSSLLSRYNITDNNDNG</sequence>
<evidence type="ECO:0000313" key="2">
    <source>
        <dbReference type="EMBL" id="MED6136090.1"/>
    </source>
</evidence>
<organism evidence="2 3">
    <name type="scientific">Stylosanthes scabra</name>
    <dbReference type="NCBI Taxonomy" id="79078"/>
    <lineage>
        <taxon>Eukaryota</taxon>
        <taxon>Viridiplantae</taxon>
        <taxon>Streptophyta</taxon>
        <taxon>Embryophyta</taxon>
        <taxon>Tracheophyta</taxon>
        <taxon>Spermatophyta</taxon>
        <taxon>Magnoliopsida</taxon>
        <taxon>eudicotyledons</taxon>
        <taxon>Gunneridae</taxon>
        <taxon>Pentapetalae</taxon>
        <taxon>rosids</taxon>
        <taxon>fabids</taxon>
        <taxon>Fabales</taxon>
        <taxon>Fabaceae</taxon>
        <taxon>Papilionoideae</taxon>
        <taxon>50 kb inversion clade</taxon>
        <taxon>dalbergioids sensu lato</taxon>
        <taxon>Dalbergieae</taxon>
        <taxon>Pterocarpus clade</taxon>
        <taxon>Stylosanthes</taxon>
    </lineage>
</organism>
<reference evidence="2 3" key="1">
    <citation type="journal article" date="2023" name="Plants (Basel)">
        <title>Bridging the Gap: Combining Genomics and Transcriptomics Approaches to Understand Stylosanthes scabra, an Orphan Legume from the Brazilian Caatinga.</title>
        <authorList>
            <person name="Ferreira-Neto J.R.C."/>
            <person name="da Silva M.D."/>
            <person name="Binneck E."/>
            <person name="de Melo N.F."/>
            <person name="da Silva R.H."/>
            <person name="de Melo A.L.T.M."/>
            <person name="Pandolfi V."/>
            <person name="Bustamante F.O."/>
            <person name="Brasileiro-Vidal A.C."/>
            <person name="Benko-Iseppon A.M."/>
        </authorList>
    </citation>
    <scope>NUCLEOTIDE SEQUENCE [LARGE SCALE GENOMIC DNA]</scope>
    <source>
        <tissue evidence="2">Leaves</tissue>
    </source>
</reference>
<evidence type="ECO:0000256" key="1">
    <source>
        <dbReference type="SAM" id="MobiDB-lite"/>
    </source>
</evidence>
<protein>
    <submittedName>
        <fullName evidence="2">Uncharacterized protein</fullName>
    </submittedName>
</protein>
<dbReference type="Proteomes" id="UP001341840">
    <property type="component" value="Unassembled WGS sequence"/>
</dbReference>
<keyword evidence="3" id="KW-1185">Reference proteome</keyword>
<feature type="region of interest" description="Disordered" evidence="1">
    <location>
        <begin position="77"/>
        <end position="103"/>
    </location>
</feature>
<comment type="caution">
    <text evidence="2">The sequence shown here is derived from an EMBL/GenBank/DDBJ whole genome shotgun (WGS) entry which is preliminary data.</text>
</comment>
<feature type="compositionally biased region" description="Basic and acidic residues" evidence="1">
    <location>
        <begin position="81"/>
        <end position="94"/>
    </location>
</feature>
<dbReference type="EMBL" id="JASCZI010060800">
    <property type="protein sequence ID" value="MED6136090.1"/>
    <property type="molecule type" value="Genomic_DNA"/>
</dbReference>
<proteinExistence type="predicted"/>
<gene>
    <name evidence="2" type="ORF">PIB30_052728</name>
</gene>
<accession>A0ABU6SI53</accession>
<name>A0ABU6SI53_9FABA</name>
<evidence type="ECO:0000313" key="3">
    <source>
        <dbReference type="Proteomes" id="UP001341840"/>
    </source>
</evidence>